<dbReference type="Proteomes" id="UP001358417">
    <property type="component" value="Unassembled WGS sequence"/>
</dbReference>
<protein>
    <submittedName>
        <fullName evidence="1">Uncharacterized protein</fullName>
    </submittedName>
</protein>
<evidence type="ECO:0000313" key="1">
    <source>
        <dbReference type="EMBL" id="KAK5044691.1"/>
    </source>
</evidence>
<name>A0AAV9MSU4_9EURO</name>
<gene>
    <name evidence="1" type="ORF">LTR84_010583</name>
</gene>
<dbReference type="AlphaFoldDB" id="A0AAV9MSU4"/>
<dbReference type="EMBL" id="JAVRRD010000045">
    <property type="protein sequence ID" value="KAK5044691.1"/>
    <property type="molecule type" value="Genomic_DNA"/>
</dbReference>
<proteinExistence type="predicted"/>
<comment type="caution">
    <text evidence="1">The sequence shown here is derived from an EMBL/GenBank/DDBJ whole genome shotgun (WGS) entry which is preliminary data.</text>
</comment>
<sequence length="77" mass="9205">MQLMQKYAKDDGTIGIDNLNRWSESSEPVKFLLMTNTTTSIQELMQHAFLKLPWRKEELELLHELASFCRRAYKYHE</sequence>
<evidence type="ECO:0000313" key="2">
    <source>
        <dbReference type="Proteomes" id="UP001358417"/>
    </source>
</evidence>
<organism evidence="1 2">
    <name type="scientific">Exophiala bonariae</name>
    <dbReference type="NCBI Taxonomy" id="1690606"/>
    <lineage>
        <taxon>Eukaryota</taxon>
        <taxon>Fungi</taxon>
        <taxon>Dikarya</taxon>
        <taxon>Ascomycota</taxon>
        <taxon>Pezizomycotina</taxon>
        <taxon>Eurotiomycetes</taxon>
        <taxon>Chaetothyriomycetidae</taxon>
        <taxon>Chaetothyriales</taxon>
        <taxon>Herpotrichiellaceae</taxon>
        <taxon>Exophiala</taxon>
    </lineage>
</organism>
<dbReference type="GeneID" id="89978740"/>
<accession>A0AAV9MSU4</accession>
<reference evidence="1 2" key="1">
    <citation type="submission" date="2023-08" db="EMBL/GenBank/DDBJ databases">
        <title>Black Yeasts Isolated from many extreme environments.</title>
        <authorList>
            <person name="Coleine C."/>
            <person name="Stajich J.E."/>
            <person name="Selbmann L."/>
        </authorList>
    </citation>
    <scope>NUCLEOTIDE SEQUENCE [LARGE SCALE GENOMIC DNA]</scope>
    <source>
        <strain evidence="1 2">CCFEE 5792</strain>
    </source>
</reference>
<keyword evidence="2" id="KW-1185">Reference proteome</keyword>
<dbReference type="RefSeq" id="XP_064700345.1">
    <property type="nucleotide sequence ID" value="XM_064854119.1"/>
</dbReference>